<dbReference type="PANTHER" id="PTHR38032">
    <property type="entry name" value="POLYMERASE-RELATED"/>
    <property type="match status" value="1"/>
</dbReference>
<keyword evidence="1" id="KW-0175">Coiled coil</keyword>
<comment type="caution">
    <text evidence="3">The sequence shown here is derived from an EMBL/GenBank/DDBJ whole genome shotgun (WGS) entry which is preliminary data.</text>
</comment>
<protein>
    <submittedName>
        <fullName evidence="3">DUF342 domain-containing protein</fullName>
    </submittedName>
</protein>
<evidence type="ECO:0000259" key="2">
    <source>
        <dbReference type="Pfam" id="PF20250"/>
    </source>
</evidence>
<sequence length="462" mass="50896">MLDQDLLISTTDDKLRAYLQFKKKQDYAKLPLNELEELLAAYQIRYGVFWDVIGKIAAEPNAYLGEKVLIAQGDPAIEGEDGKIVLLFDGDSEKRPSETEDGKVDFRELRQLNNVRKGQKIAERLPPKEGINGIDVTGQPIIAKKGKEARFKPGKNVILDPEQNNMYAALDGQVVRTEGQKINVFPVFEVNGDVDYNVGNIDFVGNVVIRGNVLNGFRVRADGDIRIIGGVEAAEVLAGGSIDISAGILGLGKGLVKAGRNVKVSFIQDGNVEAAEDVIVAQSIMHSQIRAGRSVLCDGAKGLIVGGTIQAGERVRARTIGNPMSTQTAIEVGVLPELRNEHAELRGVMRDLLDRLDKTEKALVLLDQMAAAGQLSPDKLAMRVKLNHTKKQMQEEYEEAKQRMYEIEKILENTDTARVEVLSTIYGGTRIVIGRQTRFIKDAVQRMYFRIVDGEIAMLSLT</sequence>
<dbReference type="InterPro" id="IPR046865">
    <property type="entry name" value="FapA_b_solenoid"/>
</dbReference>
<accession>A0ABW2V2L2</accession>
<feature type="coiled-coil region" evidence="1">
    <location>
        <begin position="335"/>
        <end position="410"/>
    </location>
</feature>
<organism evidence="3 4">
    <name type="scientific">Paenibacillus thermoaerophilus</name>
    <dbReference type="NCBI Taxonomy" id="1215385"/>
    <lineage>
        <taxon>Bacteria</taxon>
        <taxon>Bacillati</taxon>
        <taxon>Bacillota</taxon>
        <taxon>Bacilli</taxon>
        <taxon>Bacillales</taxon>
        <taxon>Paenibacillaceae</taxon>
        <taxon>Paenibacillus</taxon>
    </lineage>
</organism>
<feature type="domain" description="Flagellar Assembly Protein A N-terminal region" evidence="2">
    <location>
        <begin position="8"/>
        <end position="178"/>
    </location>
</feature>
<dbReference type="EMBL" id="JBHTGQ010000017">
    <property type="protein sequence ID" value="MFC7749768.1"/>
    <property type="molecule type" value="Genomic_DNA"/>
</dbReference>
<reference evidence="4" key="1">
    <citation type="journal article" date="2019" name="Int. J. Syst. Evol. Microbiol.">
        <title>The Global Catalogue of Microorganisms (GCM) 10K type strain sequencing project: providing services to taxonomists for standard genome sequencing and annotation.</title>
        <authorList>
            <consortium name="The Broad Institute Genomics Platform"/>
            <consortium name="The Broad Institute Genome Sequencing Center for Infectious Disease"/>
            <person name="Wu L."/>
            <person name="Ma J."/>
        </authorList>
    </citation>
    <scope>NUCLEOTIDE SEQUENCE [LARGE SCALE GENOMIC DNA]</scope>
    <source>
        <strain evidence="4">JCM 18657</strain>
    </source>
</reference>
<dbReference type="Pfam" id="PF03961">
    <property type="entry name" value="FapA"/>
    <property type="match status" value="1"/>
</dbReference>
<dbReference type="InterPro" id="IPR046866">
    <property type="entry name" value="FapA_N"/>
</dbReference>
<evidence type="ECO:0000256" key="1">
    <source>
        <dbReference type="SAM" id="Coils"/>
    </source>
</evidence>
<gene>
    <name evidence="3" type="ORF">ACFQWB_07435</name>
</gene>
<dbReference type="RefSeq" id="WP_138789784.1">
    <property type="nucleotide sequence ID" value="NZ_JBHTGQ010000017.1"/>
</dbReference>
<dbReference type="Pfam" id="PF20250">
    <property type="entry name" value="FapA_N"/>
    <property type="match status" value="1"/>
</dbReference>
<name>A0ABW2V2L2_9BACL</name>
<evidence type="ECO:0000313" key="3">
    <source>
        <dbReference type="EMBL" id="MFC7749768.1"/>
    </source>
</evidence>
<proteinExistence type="predicted"/>
<dbReference type="Proteomes" id="UP001596528">
    <property type="component" value="Unassembled WGS sequence"/>
</dbReference>
<evidence type="ECO:0000313" key="4">
    <source>
        <dbReference type="Proteomes" id="UP001596528"/>
    </source>
</evidence>
<dbReference type="PANTHER" id="PTHR38032:SF1">
    <property type="entry name" value="RNA-BINDING PROTEIN KHPB N-TERMINAL DOMAIN-CONTAINING PROTEIN"/>
    <property type="match status" value="1"/>
</dbReference>
<keyword evidence="4" id="KW-1185">Reference proteome</keyword>
<dbReference type="InterPro" id="IPR005646">
    <property type="entry name" value="FapA"/>
</dbReference>